<dbReference type="Proteomes" id="UP000054783">
    <property type="component" value="Unassembled WGS sequence"/>
</dbReference>
<dbReference type="AlphaFoldDB" id="A0A0V0ZUL6"/>
<gene>
    <name evidence="2" type="ORF">T12_16598</name>
</gene>
<name>A0A0V0ZUL6_9BILA</name>
<feature type="region of interest" description="Disordered" evidence="1">
    <location>
        <begin position="1"/>
        <end position="24"/>
    </location>
</feature>
<accession>A0A0V0ZUL6</accession>
<sequence length="70" mass="7833">MDSTKHPHPLSFLHPASSQFSGGQQSLGKTFLLWQSASKYIMVFATSSNIRLLETIKTWGTDGTFKIVFQ</sequence>
<evidence type="ECO:0000313" key="3">
    <source>
        <dbReference type="Proteomes" id="UP000054783"/>
    </source>
</evidence>
<protein>
    <submittedName>
        <fullName evidence="2">Uncharacterized protein</fullName>
    </submittedName>
</protein>
<evidence type="ECO:0000313" key="2">
    <source>
        <dbReference type="EMBL" id="KRY16114.1"/>
    </source>
</evidence>
<keyword evidence="3" id="KW-1185">Reference proteome</keyword>
<evidence type="ECO:0000256" key="1">
    <source>
        <dbReference type="SAM" id="MobiDB-lite"/>
    </source>
</evidence>
<dbReference type="EMBL" id="JYDQ01000084">
    <property type="protein sequence ID" value="KRY16114.1"/>
    <property type="molecule type" value="Genomic_DNA"/>
</dbReference>
<proteinExistence type="predicted"/>
<reference evidence="2 3" key="1">
    <citation type="submission" date="2015-01" db="EMBL/GenBank/DDBJ databases">
        <title>Evolution of Trichinella species and genotypes.</title>
        <authorList>
            <person name="Korhonen P.K."/>
            <person name="Edoardo P."/>
            <person name="Giuseppe L.R."/>
            <person name="Gasser R.B."/>
        </authorList>
    </citation>
    <scope>NUCLEOTIDE SEQUENCE [LARGE SCALE GENOMIC DNA]</scope>
    <source>
        <strain evidence="2">ISS2496</strain>
    </source>
</reference>
<comment type="caution">
    <text evidence="2">The sequence shown here is derived from an EMBL/GenBank/DDBJ whole genome shotgun (WGS) entry which is preliminary data.</text>
</comment>
<organism evidence="2 3">
    <name type="scientific">Trichinella patagoniensis</name>
    <dbReference type="NCBI Taxonomy" id="990121"/>
    <lineage>
        <taxon>Eukaryota</taxon>
        <taxon>Metazoa</taxon>
        <taxon>Ecdysozoa</taxon>
        <taxon>Nematoda</taxon>
        <taxon>Enoplea</taxon>
        <taxon>Dorylaimia</taxon>
        <taxon>Trichinellida</taxon>
        <taxon>Trichinellidae</taxon>
        <taxon>Trichinella</taxon>
    </lineage>
</organism>